<proteinExistence type="predicted"/>
<accession>A0A2H1W2N2</accession>
<protein>
    <submittedName>
        <fullName evidence="1">SFRICE_040110</fullName>
    </submittedName>
</protein>
<dbReference type="AlphaFoldDB" id="A0A2H1W2N2"/>
<dbReference type="EMBL" id="ODYU01005914">
    <property type="protein sequence ID" value="SOQ47297.1"/>
    <property type="molecule type" value="Genomic_DNA"/>
</dbReference>
<organism evidence="1">
    <name type="scientific">Spodoptera frugiperda</name>
    <name type="common">Fall armyworm</name>
    <dbReference type="NCBI Taxonomy" id="7108"/>
    <lineage>
        <taxon>Eukaryota</taxon>
        <taxon>Metazoa</taxon>
        <taxon>Ecdysozoa</taxon>
        <taxon>Arthropoda</taxon>
        <taxon>Hexapoda</taxon>
        <taxon>Insecta</taxon>
        <taxon>Pterygota</taxon>
        <taxon>Neoptera</taxon>
        <taxon>Endopterygota</taxon>
        <taxon>Lepidoptera</taxon>
        <taxon>Glossata</taxon>
        <taxon>Ditrysia</taxon>
        <taxon>Noctuoidea</taxon>
        <taxon>Noctuidae</taxon>
        <taxon>Amphipyrinae</taxon>
        <taxon>Spodoptera</taxon>
    </lineage>
</organism>
<reference evidence="1" key="1">
    <citation type="submission" date="2016-07" db="EMBL/GenBank/DDBJ databases">
        <authorList>
            <person name="Bretaudeau A."/>
        </authorList>
    </citation>
    <scope>NUCLEOTIDE SEQUENCE</scope>
    <source>
        <strain evidence="1">Rice</strain>
        <tissue evidence="1">Whole body</tissue>
    </source>
</reference>
<name>A0A2H1W2N2_SPOFR</name>
<evidence type="ECO:0000313" key="1">
    <source>
        <dbReference type="EMBL" id="SOQ47297.1"/>
    </source>
</evidence>
<sequence length="108" mass="11906">MIRHEWAGSTKVIGTTASQKTDVKQRLRCVREVTGGPIPPLPIFPIPDSPITPKRPATHLPASYVSDASHVTDFSLSSIEIHTTASTNPHRTDRFIGNAYMQRVPMTD</sequence>
<gene>
    <name evidence="1" type="ORF">SFRICE_040110</name>
</gene>